<dbReference type="InterPro" id="IPR003778">
    <property type="entry name" value="CT_A_B"/>
</dbReference>
<dbReference type="SUPFAM" id="SSF50891">
    <property type="entry name" value="Cyclophilin-like"/>
    <property type="match status" value="1"/>
</dbReference>
<evidence type="ECO:0000256" key="2">
    <source>
        <dbReference type="ARBA" id="ARBA00022801"/>
    </source>
</evidence>
<reference evidence="6" key="1">
    <citation type="journal article" date="2019" name="Int. J. Syst. Evol. Microbiol.">
        <title>The Global Catalogue of Microorganisms (GCM) 10K type strain sequencing project: providing services to taxonomists for standard genome sequencing and annotation.</title>
        <authorList>
            <consortium name="The Broad Institute Genomics Platform"/>
            <consortium name="The Broad Institute Genome Sequencing Center for Infectious Disease"/>
            <person name="Wu L."/>
            <person name="Ma J."/>
        </authorList>
    </citation>
    <scope>NUCLEOTIDE SEQUENCE [LARGE SCALE GENOMIC DNA]</scope>
    <source>
        <strain evidence="6">CCM 7756</strain>
    </source>
</reference>
<keyword evidence="2" id="KW-0378">Hydrolase</keyword>
<sequence length="326" mass="35008">MTLKVTGPGLYSTVQDLGRFGHQSQGFSPAGAMDYRALMLANQLLGNDENAAGIEMTYKGAAFEVLKDTILATAGADMEMQIDDMDCPSGVAIHVSKGSSVKFGSARGARTYLAVSGGFKVTPVLGSASTHVRSGIGGCGGRTLETGDVLHSVGGGTIRPYKIRESEADDTIRVIPGQQFDRFNGEMQARFFSAPYSLTKDCDRMGFRLDGAELTATPDHDVLSEPTQLGSIQVPKGGQPIVLLNDRQTAGGYARIGTVARVDIPKFVQKKPGDIVEFTKITAEAASALYQEEMTRIRNGDYLEVNNLFHAHVRPSARKVAKIMER</sequence>
<evidence type="ECO:0000259" key="4">
    <source>
        <dbReference type="SMART" id="SM00797"/>
    </source>
</evidence>
<evidence type="ECO:0000256" key="1">
    <source>
        <dbReference type="ARBA" id="ARBA00022741"/>
    </source>
</evidence>
<dbReference type="Gene3D" id="2.40.100.10">
    <property type="entry name" value="Cyclophilin-like"/>
    <property type="match status" value="1"/>
</dbReference>
<evidence type="ECO:0000313" key="5">
    <source>
        <dbReference type="EMBL" id="MFC3387932.1"/>
    </source>
</evidence>
<keyword evidence="3" id="KW-0067">ATP-binding</keyword>
<dbReference type="SMART" id="SM00797">
    <property type="entry name" value="AHS2"/>
    <property type="match status" value="1"/>
</dbReference>
<feature type="domain" description="Carboxyltransferase" evidence="4">
    <location>
        <begin position="24"/>
        <end position="295"/>
    </location>
</feature>
<proteinExistence type="predicted"/>
<name>A0ABV7N2U0_9STAP</name>
<organism evidence="5 6">
    <name type="scientific">Salinicoccus sesuvii</name>
    <dbReference type="NCBI Taxonomy" id="868281"/>
    <lineage>
        <taxon>Bacteria</taxon>
        <taxon>Bacillati</taxon>
        <taxon>Bacillota</taxon>
        <taxon>Bacilli</taxon>
        <taxon>Bacillales</taxon>
        <taxon>Staphylococcaceae</taxon>
        <taxon>Salinicoccus</taxon>
    </lineage>
</organism>
<gene>
    <name evidence="5" type="ORF">ACFOEO_04870</name>
</gene>
<accession>A0ABV7N2U0</accession>
<comment type="caution">
    <text evidence="5">The sequence shown here is derived from an EMBL/GenBank/DDBJ whole genome shotgun (WGS) entry which is preliminary data.</text>
</comment>
<dbReference type="EMBL" id="JBHRVQ010000001">
    <property type="protein sequence ID" value="MFC3387932.1"/>
    <property type="molecule type" value="Genomic_DNA"/>
</dbReference>
<dbReference type="InterPro" id="IPR052708">
    <property type="entry name" value="PxpC"/>
</dbReference>
<dbReference type="Proteomes" id="UP001595637">
    <property type="component" value="Unassembled WGS sequence"/>
</dbReference>
<evidence type="ECO:0000313" key="6">
    <source>
        <dbReference type="Proteomes" id="UP001595637"/>
    </source>
</evidence>
<dbReference type="RefSeq" id="WP_380652621.1">
    <property type="nucleotide sequence ID" value="NZ_JBHRVQ010000001.1"/>
</dbReference>
<dbReference type="PANTHER" id="PTHR43309:SF5">
    <property type="entry name" value="5-OXOPROLINASE SUBUNIT C"/>
    <property type="match status" value="1"/>
</dbReference>
<keyword evidence="1" id="KW-0547">Nucleotide-binding</keyword>
<dbReference type="Pfam" id="PF02626">
    <property type="entry name" value="CT_A_B"/>
    <property type="match status" value="1"/>
</dbReference>
<protein>
    <submittedName>
        <fullName evidence="5">Biotin-dependent carboxyltransferase family protein</fullName>
    </submittedName>
</protein>
<dbReference type="PANTHER" id="PTHR43309">
    <property type="entry name" value="5-OXOPROLINASE SUBUNIT C"/>
    <property type="match status" value="1"/>
</dbReference>
<evidence type="ECO:0000256" key="3">
    <source>
        <dbReference type="ARBA" id="ARBA00022840"/>
    </source>
</evidence>
<dbReference type="InterPro" id="IPR029000">
    <property type="entry name" value="Cyclophilin-like_dom_sf"/>
</dbReference>
<keyword evidence="6" id="KW-1185">Reference proteome</keyword>
<dbReference type="NCBIfam" id="TIGR00724">
    <property type="entry name" value="urea_amlyse_rel"/>
    <property type="match status" value="1"/>
</dbReference>